<sequence>MDHFDALFDFWFDAGWDVCKGNRSDECFPPLNDMIAQGAWLYGFRAAWIALNGEKCIHEQACRSRAENDSDIEEMISMQLSDALDGRARLLLQLRASDRDAGGCGIN</sequence>
<accession>I3Y9H9</accession>
<gene>
    <name evidence="1" type="ordered locus">Thivi_1673</name>
</gene>
<organism evidence="1 2">
    <name type="scientific">Thiocystis violascens (strain ATCC 17096 / DSM 198 / 6111)</name>
    <name type="common">Chromatium violascens</name>
    <dbReference type="NCBI Taxonomy" id="765911"/>
    <lineage>
        <taxon>Bacteria</taxon>
        <taxon>Pseudomonadati</taxon>
        <taxon>Pseudomonadota</taxon>
        <taxon>Gammaproteobacteria</taxon>
        <taxon>Chromatiales</taxon>
        <taxon>Chromatiaceae</taxon>
        <taxon>Thiocystis</taxon>
    </lineage>
</organism>
<dbReference type="AlphaFoldDB" id="I3Y9H9"/>
<evidence type="ECO:0000313" key="2">
    <source>
        <dbReference type="Proteomes" id="UP000006062"/>
    </source>
</evidence>
<dbReference type="HOGENOM" id="CLU_2299768_0_0_6"/>
<proteinExistence type="predicted"/>
<keyword evidence="2" id="KW-1185">Reference proteome</keyword>
<dbReference type="Proteomes" id="UP000006062">
    <property type="component" value="Chromosome"/>
</dbReference>
<reference evidence="1 2" key="1">
    <citation type="submission" date="2012-06" db="EMBL/GenBank/DDBJ databases">
        <title>Complete sequence of Thiocystis violascens DSM 198.</title>
        <authorList>
            <consortium name="US DOE Joint Genome Institute"/>
            <person name="Lucas S."/>
            <person name="Han J."/>
            <person name="Lapidus A."/>
            <person name="Cheng J.-F."/>
            <person name="Goodwin L."/>
            <person name="Pitluck S."/>
            <person name="Peters L."/>
            <person name="Ovchinnikova G."/>
            <person name="Teshima H."/>
            <person name="Detter J.C."/>
            <person name="Han C."/>
            <person name="Tapia R."/>
            <person name="Land M."/>
            <person name="Hauser L."/>
            <person name="Kyrpides N."/>
            <person name="Ivanova N."/>
            <person name="Pagani I."/>
            <person name="Vogl K."/>
            <person name="Liu Z."/>
            <person name="Frigaard N.-U."/>
            <person name="Bryant D."/>
            <person name="Woyke T."/>
        </authorList>
    </citation>
    <scope>NUCLEOTIDE SEQUENCE [LARGE SCALE GENOMIC DNA]</scope>
    <source>
        <strain evidence="2">ATCC 17096 / DSM 198 / 6111</strain>
    </source>
</reference>
<dbReference type="STRING" id="765911.Thivi_1673"/>
<dbReference type="EMBL" id="CP003154">
    <property type="protein sequence ID" value="AFL73647.1"/>
    <property type="molecule type" value="Genomic_DNA"/>
</dbReference>
<protein>
    <submittedName>
        <fullName evidence="1">Uncharacterized protein</fullName>
    </submittedName>
</protein>
<name>I3Y9H9_THIV6</name>
<evidence type="ECO:0000313" key="1">
    <source>
        <dbReference type="EMBL" id="AFL73647.1"/>
    </source>
</evidence>
<dbReference type="KEGG" id="tvi:Thivi_1673"/>